<keyword evidence="6" id="KW-1185">Reference proteome</keyword>
<keyword evidence="2" id="KW-0328">Glycosyltransferase</keyword>
<evidence type="ECO:0000313" key="5">
    <source>
        <dbReference type="EMBL" id="MDA0176137.1"/>
    </source>
</evidence>
<dbReference type="CDD" id="cd00761">
    <property type="entry name" value="Glyco_tranf_GTA_type"/>
    <property type="match status" value="1"/>
</dbReference>
<comment type="caution">
    <text evidence="5">The sequence shown here is derived from an EMBL/GenBank/DDBJ whole genome shotgun (WGS) entry which is preliminary data.</text>
</comment>
<dbReference type="PANTHER" id="PTHR43179">
    <property type="entry name" value="RHAMNOSYLTRANSFERASE WBBL"/>
    <property type="match status" value="1"/>
</dbReference>
<evidence type="ECO:0000313" key="6">
    <source>
        <dbReference type="Proteomes" id="UP001149142"/>
    </source>
</evidence>
<dbReference type="SUPFAM" id="SSF53448">
    <property type="entry name" value="Nucleotide-diphospho-sugar transferases"/>
    <property type="match status" value="1"/>
</dbReference>
<comment type="similarity">
    <text evidence="1">Belongs to the glycosyltransferase 2 family.</text>
</comment>
<dbReference type="Proteomes" id="UP001149142">
    <property type="component" value="Unassembled WGS sequence"/>
</dbReference>
<dbReference type="Pfam" id="PF00535">
    <property type="entry name" value="Glycos_transf_2"/>
    <property type="match status" value="1"/>
</dbReference>
<feature type="domain" description="Glycosyltransferase 2-like" evidence="4">
    <location>
        <begin position="244"/>
        <end position="357"/>
    </location>
</feature>
<evidence type="ECO:0000259" key="4">
    <source>
        <dbReference type="Pfam" id="PF00535"/>
    </source>
</evidence>
<protein>
    <submittedName>
        <fullName evidence="5">Glycosyltransferase family 2 protein</fullName>
    </submittedName>
</protein>
<organism evidence="5 6">
    <name type="scientific">Mesoflavibacter profundi</name>
    <dbReference type="NCBI Taxonomy" id="2708110"/>
    <lineage>
        <taxon>Bacteria</taxon>
        <taxon>Pseudomonadati</taxon>
        <taxon>Bacteroidota</taxon>
        <taxon>Flavobacteriia</taxon>
        <taxon>Flavobacteriales</taxon>
        <taxon>Flavobacteriaceae</taxon>
        <taxon>Mesoflavibacter</taxon>
    </lineage>
</organism>
<dbReference type="Gene3D" id="3.90.550.10">
    <property type="entry name" value="Spore Coat Polysaccharide Biosynthesis Protein SpsA, Chain A"/>
    <property type="match status" value="1"/>
</dbReference>
<proteinExistence type="inferred from homology"/>
<name>A0ABT4RWC5_9FLAO</name>
<reference evidence="5" key="1">
    <citation type="submission" date="2022-11" db="EMBL/GenBank/DDBJ databases">
        <title>Refractory cell wall polysaccharides provide important carbon source for microbial heterotrophs in the hadal ocean.</title>
        <authorList>
            <person name="Zhu X."/>
        </authorList>
    </citation>
    <scope>NUCLEOTIDE SEQUENCE</scope>
    <source>
        <strain evidence="5">MTRN7</strain>
    </source>
</reference>
<keyword evidence="3" id="KW-0808">Transferase</keyword>
<evidence type="ECO:0000256" key="1">
    <source>
        <dbReference type="ARBA" id="ARBA00006739"/>
    </source>
</evidence>
<dbReference type="InterPro" id="IPR029044">
    <property type="entry name" value="Nucleotide-diphossugar_trans"/>
</dbReference>
<accession>A0ABT4RWC5</accession>
<evidence type="ECO:0000256" key="3">
    <source>
        <dbReference type="ARBA" id="ARBA00022679"/>
    </source>
</evidence>
<dbReference type="InterPro" id="IPR001173">
    <property type="entry name" value="Glyco_trans_2-like"/>
</dbReference>
<dbReference type="PANTHER" id="PTHR43179:SF12">
    <property type="entry name" value="GALACTOFURANOSYLTRANSFERASE GLFT2"/>
    <property type="match status" value="1"/>
</dbReference>
<evidence type="ECO:0000256" key="2">
    <source>
        <dbReference type="ARBA" id="ARBA00022676"/>
    </source>
</evidence>
<dbReference type="EMBL" id="JAPFGC010000002">
    <property type="protein sequence ID" value="MDA0176137.1"/>
    <property type="molecule type" value="Genomic_DNA"/>
</dbReference>
<gene>
    <name evidence="5" type="ORF">OOZ35_01360</name>
</gene>
<dbReference type="RefSeq" id="WP_270004919.1">
    <property type="nucleotide sequence ID" value="NZ_JAPFGC010000002.1"/>
</dbReference>
<sequence length="516" mass="59456">MIYLIHNNKHVVQVLDIHFNPIHVDFTSSQLTTQLFEIAALYPKQLVAWCYVELKPFLNPEGFKKVFHHEKIMASFNPTSQNYLSNALGYADRNYFYNVNKTVNYPTWLMSSLVGGIHASVLNSVKANIDISSSFNYFLLSLAKHGMPHGLFCYSSPELLKENVSINYKPEVASTSTLYQFVKQHYKWVWVYFLTLSLCVYEKRLPIVALLKSLFYKQQHHDFNLGKVKINSLKQVNTTSTVDVIIPTIGRKKYLYDVLVDLSKQTLLPKTVVIVEQNPEPNSTSELDYLTTQDWPFIIDHTFTHQTGVCNARNIALSKTQSEWVLLGDDDNRFDANLIESLLDSAINYGIKAATTVYLQPHEKQTFMDTAQTSIFGAGNTLIHSSLLKTVKFDMSYEFNYGEDTDFGMQIRYQGEDVVFFSDIIITHLKAPFGGYRTKVKQLWDHEEIQPKPSPPIYLLYKTYLTKKQLLGYKLLLGLKTYKKSKIKNPVSFIKDFQTKWKISEKWSQALAKQND</sequence>